<feature type="transmembrane region" description="Helical" evidence="5">
    <location>
        <begin position="154"/>
        <end position="176"/>
    </location>
</feature>
<evidence type="ECO:0000256" key="2">
    <source>
        <dbReference type="ARBA" id="ARBA00022692"/>
    </source>
</evidence>
<keyword evidence="2 5" id="KW-0812">Transmembrane</keyword>
<evidence type="ECO:0000256" key="3">
    <source>
        <dbReference type="ARBA" id="ARBA00022989"/>
    </source>
</evidence>
<evidence type="ECO:0000256" key="4">
    <source>
        <dbReference type="ARBA" id="ARBA00023136"/>
    </source>
</evidence>
<feature type="transmembrane region" description="Helical" evidence="5">
    <location>
        <begin position="225"/>
        <end position="251"/>
    </location>
</feature>
<evidence type="ECO:0000313" key="7">
    <source>
        <dbReference type="EMBL" id="OZC06321.1"/>
    </source>
</evidence>
<sequence length="296" mass="33763">MDIRCSVLLYFKIKWNHDCVGASFTIRLHNVSNICIALSAFGDILHQIGHIPFAYFIFTGINFTSLRTCIWIQLIPNFGLNFAMSVLFPIGLDRAIAILKPFRYRKMKSKFYFSAIILPAALYSIAMLILAFIYDEDKDTEVICILVAIYSGHLGFIWSIISVFISLATVILYVILTRIVAKNGTTTKNFELLQTLKINVAFIGLGHLTTMMIYLSSLLIDVSEVMKFCMGCYAGILINISVSCNCVLYYWRSKEYRNEFTKQLRKFSCLKNVANPAPISTVQRNYKKAENLWVLN</sequence>
<dbReference type="PANTHER" id="PTHR23360">
    <property type="entry name" value="G-PROTEIN COUPLED RECEPTORS FAMILY 1 PROFILE DOMAIN-CONTAINING PROTEIN-RELATED"/>
    <property type="match status" value="1"/>
</dbReference>
<keyword evidence="8" id="KW-1185">Reference proteome</keyword>
<name>A0A238BLP4_9BILA</name>
<dbReference type="SMART" id="SM01381">
    <property type="entry name" value="7TM_GPCR_Srsx"/>
    <property type="match status" value="1"/>
</dbReference>
<gene>
    <name evidence="7" type="ORF">X798_06693</name>
</gene>
<protein>
    <recommendedName>
        <fullName evidence="6">G-protein coupled receptors family 1 profile domain-containing protein</fullName>
    </recommendedName>
</protein>
<dbReference type="PROSITE" id="PS50262">
    <property type="entry name" value="G_PROTEIN_RECEP_F1_2"/>
    <property type="match status" value="1"/>
</dbReference>
<dbReference type="InterPro" id="IPR019424">
    <property type="entry name" value="7TM_GPCR_Srsx"/>
</dbReference>
<evidence type="ECO:0000256" key="5">
    <source>
        <dbReference type="SAM" id="Phobius"/>
    </source>
</evidence>
<dbReference type="Pfam" id="PF10320">
    <property type="entry name" value="7TM_GPCR_Srsx"/>
    <property type="match status" value="1"/>
</dbReference>
<accession>A0A238BLP4</accession>
<dbReference type="GO" id="GO:0004930">
    <property type="term" value="F:G protein-coupled receptor activity"/>
    <property type="evidence" value="ECO:0007669"/>
    <property type="project" value="InterPro"/>
</dbReference>
<keyword evidence="4 5" id="KW-0472">Membrane</keyword>
<proteinExistence type="predicted"/>
<dbReference type="PANTHER" id="PTHR23360:SF5">
    <property type="entry name" value="G-PROTEIN COUPLED RECEPTORS FAMILY 1 PROFILE DOMAIN-CONTAINING PROTEIN"/>
    <property type="match status" value="1"/>
</dbReference>
<dbReference type="Proteomes" id="UP000242913">
    <property type="component" value="Unassembled WGS sequence"/>
</dbReference>
<feature type="transmembrane region" description="Helical" evidence="5">
    <location>
        <begin position="53"/>
        <end position="74"/>
    </location>
</feature>
<dbReference type="InterPro" id="IPR000276">
    <property type="entry name" value="GPCR_Rhodpsn"/>
</dbReference>
<organism evidence="7 8">
    <name type="scientific">Onchocerca flexuosa</name>
    <dbReference type="NCBI Taxonomy" id="387005"/>
    <lineage>
        <taxon>Eukaryota</taxon>
        <taxon>Metazoa</taxon>
        <taxon>Ecdysozoa</taxon>
        <taxon>Nematoda</taxon>
        <taxon>Chromadorea</taxon>
        <taxon>Rhabditida</taxon>
        <taxon>Spirurina</taxon>
        <taxon>Spiruromorpha</taxon>
        <taxon>Filarioidea</taxon>
        <taxon>Onchocercidae</taxon>
        <taxon>Onchocerca</taxon>
    </lineage>
</organism>
<dbReference type="AlphaFoldDB" id="A0A238BLP4"/>
<dbReference type="GO" id="GO:0016020">
    <property type="term" value="C:membrane"/>
    <property type="evidence" value="ECO:0007669"/>
    <property type="project" value="UniProtKB-SubCell"/>
</dbReference>
<dbReference type="EMBL" id="KZ270140">
    <property type="protein sequence ID" value="OZC06321.1"/>
    <property type="molecule type" value="Genomic_DNA"/>
</dbReference>
<feature type="domain" description="G-protein coupled receptors family 1 profile" evidence="6">
    <location>
        <begin position="5"/>
        <end position="249"/>
    </location>
</feature>
<evidence type="ECO:0000313" key="8">
    <source>
        <dbReference type="Proteomes" id="UP000242913"/>
    </source>
</evidence>
<comment type="subcellular location">
    <subcellularLocation>
        <location evidence="1">Membrane</location>
    </subcellularLocation>
</comment>
<dbReference type="InterPro" id="IPR017452">
    <property type="entry name" value="GPCR_Rhodpsn_7TM"/>
</dbReference>
<evidence type="ECO:0000256" key="1">
    <source>
        <dbReference type="ARBA" id="ARBA00004370"/>
    </source>
</evidence>
<evidence type="ECO:0000259" key="6">
    <source>
        <dbReference type="PROSITE" id="PS50262"/>
    </source>
</evidence>
<feature type="transmembrane region" description="Helical" evidence="5">
    <location>
        <begin position="80"/>
        <end position="99"/>
    </location>
</feature>
<feature type="transmembrane region" description="Helical" evidence="5">
    <location>
        <begin position="196"/>
        <end position="219"/>
    </location>
</feature>
<dbReference type="OrthoDB" id="5820127at2759"/>
<reference evidence="7 8" key="1">
    <citation type="submission" date="2015-12" db="EMBL/GenBank/DDBJ databases">
        <title>Draft genome of the nematode, Onchocerca flexuosa.</title>
        <authorList>
            <person name="Mitreva M."/>
        </authorList>
    </citation>
    <scope>NUCLEOTIDE SEQUENCE [LARGE SCALE GENOMIC DNA]</scope>
    <source>
        <strain evidence="7">Red Deer</strain>
    </source>
</reference>
<dbReference type="InterPro" id="IPR047130">
    <property type="entry name" value="7TM_GPCR_Srsx_nematod"/>
</dbReference>
<dbReference type="SUPFAM" id="SSF81321">
    <property type="entry name" value="Family A G protein-coupled receptor-like"/>
    <property type="match status" value="1"/>
</dbReference>
<feature type="transmembrane region" description="Helical" evidence="5">
    <location>
        <begin position="111"/>
        <end position="134"/>
    </location>
</feature>
<keyword evidence="3 5" id="KW-1133">Transmembrane helix</keyword>
<dbReference type="Gene3D" id="1.20.1070.10">
    <property type="entry name" value="Rhodopsin 7-helix transmembrane proteins"/>
    <property type="match status" value="1"/>
</dbReference>